<organism evidence="7 8">
    <name type="scientific">Candidatus Gottesmanbacteria bacterium CG1_02_37_22</name>
    <dbReference type="NCBI Taxonomy" id="1805209"/>
    <lineage>
        <taxon>Bacteria</taxon>
        <taxon>Candidatus Gottesmaniibacteriota</taxon>
    </lineage>
</organism>
<keyword evidence="3 5" id="KW-0687">Ribonucleoprotein</keyword>
<dbReference type="NCBIfam" id="TIGR01079">
    <property type="entry name" value="rplX_bact"/>
    <property type="match status" value="1"/>
</dbReference>
<name>A0A1J4TV35_9BACT</name>
<protein>
    <recommendedName>
        <fullName evidence="4 5">Large ribosomal subunit protein uL24</fullName>
    </recommendedName>
</protein>
<dbReference type="PANTHER" id="PTHR12903">
    <property type="entry name" value="MITOCHONDRIAL RIBOSOMAL PROTEIN L24"/>
    <property type="match status" value="1"/>
</dbReference>
<evidence type="ECO:0000256" key="4">
    <source>
        <dbReference type="ARBA" id="ARBA00035206"/>
    </source>
</evidence>
<evidence type="ECO:0000313" key="8">
    <source>
        <dbReference type="Proteomes" id="UP000183120"/>
    </source>
</evidence>
<evidence type="ECO:0000313" key="7">
    <source>
        <dbReference type="EMBL" id="OIO14318.1"/>
    </source>
</evidence>
<keyword evidence="5" id="KW-0694">RNA-binding</keyword>
<dbReference type="EMBL" id="MNUY01000039">
    <property type="protein sequence ID" value="OIO14318.1"/>
    <property type="molecule type" value="Genomic_DNA"/>
</dbReference>
<reference evidence="7 8" key="1">
    <citation type="journal article" date="2016" name="Environ. Microbiol.">
        <title>Genomic resolution of a cold subsurface aquifer community provides metabolic insights for novel microbes adapted to high CO concentrations.</title>
        <authorList>
            <person name="Probst A.J."/>
            <person name="Castelle C.J."/>
            <person name="Singh A."/>
            <person name="Brown C.T."/>
            <person name="Anantharaman K."/>
            <person name="Sharon I."/>
            <person name="Hug L.A."/>
            <person name="Burstein D."/>
            <person name="Emerson J.B."/>
            <person name="Thomas B.C."/>
            <person name="Banfield J.F."/>
        </authorList>
    </citation>
    <scope>NUCLEOTIDE SEQUENCE [LARGE SCALE GENOMIC DNA]</scope>
    <source>
        <strain evidence="7">CG1_02_37_22</strain>
    </source>
</reference>
<dbReference type="STRING" id="1805209.AUJ73_02480"/>
<dbReference type="GO" id="GO:1990904">
    <property type="term" value="C:ribonucleoprotein complex"/>
    <property type="evidence" value="ECO:0007669"/>
    <property type="project" value="UniProtKB-KW"/>
</dbReference>
<keyword evidence="2 5" id="KW-0689">Ribosomal protein</keyword>
<dbReference type="GO" id="GO:0006412">
    <property type="term" value="P:translation"/>
    <property type="evidence" value="ECO:0007669"/>
    <property type="project" value="UniProtKB-UniRule"/>
</dbReference>
<proteinExistence type="inferred from homology"/>
<evidence type="ECO:0000256" key="3">
    <source>
        <dbReference type="ARBA" id="ARBA00023274"/>
    </source>
</evidence>
<dbReference type="GO" id="GO:0003735">
    <property type="term" value="F:structural constituent of ribosome"/>
    <property type="evidence" value="ECO:0007669"/>
    <property type="project" value="InterPro"/>
</dbReference>
<comment type="function">
    <text evidence="5">One of two assembly initiator proteins, it binds directly to the 5'-end of the 23S rRNA, where it nucleates assembly of the 50S subunit.</text>
</comment>
<evidence type="ECO:0000256" key="1">
    <source>
        <dbReference type="ARBA" id="ARBA00010618"/>
    </source>
</evidence>
<keyword evidence="5" id="KW-0699">rRNA-binding</keyword>
<dbReference type="SUPFAM" id="SSF50104">
    <property type="entry name" value="Translation proteins SH3-like domain"/>
    <property type="match status" value="1"/>
</dbReference>
<feature type="domain" description="KOW" evidence="6">
    <location>
        <begin position="2"/>
        <end position="29"/>
    </location>
</feature>
<dbReference type="Pfam" id="PF17136">
    <property type="entry name" value="ribosomal_L24"/>
    <property type="match status" value="1"/>
</dbReference>
<evidence type="ECO:0000259" key="6">
    <source>
        <dbReference type="SMART" id="SM00739"/>
    </source>
</evidence>
<comment type="subunit">
    <text evidence="5">Part of the 50S ribosomal subunit.</text>
</comment>
<dbReference type="CDD" id="cd06089">
    <property type="entry name" value="KOW_RPL26"/>
    <property type="match status" value="1"/>
</dbReference>
<sequence>MKLKKGDEVIISIGKDRGKKGKIEKIYPEKNSVLLPNLNVFKRHVKKRDEKNQGGIISFSKPLDVSKVMFVCPKCSKQTRLGYTVKKNEKIRICKKCKTGV</sequence>
<dbReference type="Pfam" id="PF00467">
    <property type="entry name" value="KOW"/>
    <property type="match status" value="1"/>
</dbReference>
<comment type="similarity">
    <text evidence="1 5">Belongs to the universal ribosomal protein uL24 family.</text>
</comment>
<dbReference type="GO" id="GO:0019843">
    <property type="term" value="F:rRNA binding"/>
    <property type="evidence" value="ECO:0007669"/>
    <property type="project" value="UniProtKB-UniRule"/>
</dbReference>
<accession>A0A1J4TV35</accession>
<dbReference type="GO" id="GO:0005840">
    <property type="term" value="C:ribosome"/>
    <property type="evidence" value="ECO:0007669"/>
    <property type="project" value="UniProtKB-KW"/>
</dbReference>
<gene>
    <name evidence="5" type="primary">rplX</name>
    <name evidence="7" type="ORF">AUJ73_02480</name>
</gene>
<dbReference type="InterPro" id="IPR003256">
    <property type="entry name" value="Ribosomal_uL24"/>
</dbReference>
<dbReference type="HAMAP" id="MF_01326_B">
    <property type="entry name" value="Ribosomal_uL24_B"/>
    <property type="match status" value="1"/>
</dbReference>
<dbReference type="Proteomes" id="UP000183120">
    <property type="component" value="Unassembled WGS sequence"/>
</dbReference>
<evidence type="ECO:0000256" key="5">
    <source>
        <dbReference type="HAMAP-Rule" id="MF_01326"/>
    </source>
</evidence>
<comment type="caution">
    <text evidence="7">The sequence shown here is derived from an EMBL/GenBank/DDBJ whole genome shotgun (WGS) entry which is preliminary data.</text>
</comment>
<dbReference type="InterPro" id="IPR005824">
    <property type="entry name" value="KOW"/>
</dbReference>
<dbReference type="InterPro" id="IPR008991">
    <property type="entry name" value="Translation_prot_SH3-like_sf"/>
</dbReference>
<dbReference type="AlphaFoldDB" id="A0A1J4TV35"/>
<comment type="function">
    <text evidence="5">One of the proteins that surrounds the polypeptide exit tunnel on the outside of the subunit.</text>
</comment>
<dbReference type="InterPro" id="IPR041988">
    <property type="entry name" value="Ribosomal_uL24_KOW"/>
</dbReference>
<dbReference type="SMART" id="SM00739">
    <property type="entry name" value="KOW"/>
    <property type="match status" value="1"/>
</dbReference>
<dbReference type="InterPro" id="IPR057264">
    <property type="entry name" value="Ribosomal_uL24_C"/>
</dbReference>
<evidence type="ECO:0000256" key="2">
    <source>
        <dbReference type="ARBA" id="ARBA00022980"/>
    </source>
</evidence>
<dbReference type="Gene3D" id="2.30.30.30">
    <property type="match status" value="1"/>
</dbReference>
<dbReference type="InterPro" id="IPR014722">
    <property type="entry name" value="Rib_uL2_dom2"/>
</dbReference>